<comment type="caution">
    <text evidence="1">The sequence shown here is derived from an EMBL/GenBank/DDBJ whole genome shotgun (WGS) entry which is preliminary data.</text>
</comment>
<keyword evidence="2" id="KW-1185">Reference proteome</keyword>
<dbReference type="EMBL" id="CM042019">
    <property type="protein sequence ID" value="KAI3825278.1"/>
    <property type="molecule type" value="Genomic_DNA"/>
</dbReference>
<protein>
    <submittedName>
        <fullName evidence="1">Uncharacterized protein</fullName>
    </submittedName>
</protein>
<reference evidence="1 2" key="2">
    <citation type="journal article" date="2022" name="Mol. Ecol. Resour.">
        <title>The genomes of chicory, endive, great burdock and yacon provide insights into Asteraceae paleo-polyploidization history and plant inulin production.</title>
        <authorList>
            <person name="Fan W."/>
            <person name="Wang S."/>
            <person name="Wang H."/>
            <person name="Wang A."/>
            <person name="Jiang F."/>
            <person name="Liu H."/>
            <person name="Zhao H."/>
            <person name="Xu D."/>
            <person name="Zhang Y."/>
        </authorList>
    </citation>
    <scope>NUCLEOTIDE SEQUENCE [LARGE SCALE GENOMIC DNA]</scope>
    <source>
        <strain evidence="2">cv. Yunnan</strain>
        <tissue evidence="1">Leaves</tissue>
    </source>
</reference>
<dbReference type="Proteomes" id="UP001056120">
    <property type="component" value="Linkage Group LG02"/>
</dbReference>
<proteinExistence type="predicted"/>
<sequence length="115" mass="12874">MATTGCWSRNPEEAGYSGKRREVRQGAETSTWGWRPTIEKREGDRLGGVTRRWRWRDVEARLGFYPVRALLAMNKFRMTSGKTWRGKMAAALAVVADSSTGVTMELGLHGNVLGD</sequence>
<evidence type="ECO:0000313" key="2">
    <source>
        <dbReference type="Proteomes" id="UP001056120"/>
    </source>
</evidence>
<name>A0ACB9JZ75_9ASTR</name>
<accession>A0ACB9JZ75</accession>
<organism evidence="1 2">
    <name type="scientific">Smallanthus sonchifolius</name>
    <dbReference type="NCBI Taxonomy" id="185202"/>
    <lineage>
        <taxon>Eukaryota</taxon>
        <taxon>Viridiplantae</taxon>
        <taxon>Streptophyta</taxon>
        <taxon>Embryophyta</taxon>
        <taxon>Tracheophyta</taxon>
        <taxon>Spermatophyta</taxon>
        <taxon>Magnoliopsida</taxon>
        <taxon>eudicotyledons</taxon>
        <taxon>Gunneridae</taxon>
        <taxon>Pentapetalae</taxon>
        <taxon>asterids</taxon>
        <taxon>campanulids</taxon>
        <taxon>Asterales</taxon>
        <taxon>Asteraceae</taxon>
        <taxon>Asteroideae</taxon>
        <taxon>Heliantheae alliance</taxon>
        <taxon>Millerieae</taxon>
        <taxon>Smallanthus</taxon>
    </lineage>
</organism>
<evidence type="ECO:0000313" key="1">
    <source>
        <dbReference type="EMBL" id="KAI3825278.1"/>
    </source>
</evidence>
<gene>
    <name evidence="1" type="ORF">L1987_06759</name>
</gene>
<reference evidence="2" key="1">
    <citation type="journal article" date="2022" name="Mol. Ecol. Resour.">
        <title>The genomes of chicory, endive, great burdock and yacon provide insights into Asteraceae palaeo-polyploidization history and plant inulin production.</title>
        <authorList>
            <person name="Fan W."/>
            <person name="Wang S."/>
            <person name="Wang H."/>
            <person name="Wang A."/>
            <person name="Jiang F."/>
            <person name="Liu H."/>
            <person name="Zhao H."/>
            <person name="Xu D."/>
            <person name="Zhang Y."/>
        </authorList>
    </citation>
    <scope>NUCLEOTIDE SEQUENCE [LARGE SCALE GENOMIC DNA]</scope>
    <source>
        <strain evidence="2">cv. Yunnan</strain>
    </source>
</reference>